<dbReference type="InterPro" id="IPR001173">
    <property type="entry name" value="Glyco_trans_2-like"/>
</dbReference>
<evidence type="ECO:0000313" key="3">
    <source>
        <dbReference type="Proteomes" id="UP000002216"/>
    </source>
</evidence>
<dbReference type="Proteomes" id="UP000002216">
    <property type="component" value="Chromosome"/>
</dbReference>
<dbReference type="Pfam" id="PF00535">
    <property type="entry name" value="Glycos_transf_2"/>
    <property type="match status" value="1"/>
</dbReference>
<name>C7LT19_DESBD</name>
<reference evidence="2 3" key="1">
    <citation type="journal article" date="2009" name="Stand. Genomic Sci.">
        <title>Complete genome sequence of Desulfomicrobium baculatum type strain (X).</title>
        <authorList>
            <person name="Copeland A."/>
            <person name="Spring S."/>
            <person name="Goker M."/>
            <person name="Schneider S."/>
            <person name="Lapidus A."/>
            <person name="Del Rio T.G."/>
            <person name="Tice H."/>
            <person name="Cheng J.F."/>
            <person name="Chen F."/>
            <person name="Nolan M."/>
            <person name="Bruce D."/>
            <person name="Goodwin L."/>
            <person name="Pitluck S."/>
            <person name="Ivanova N."/>
            <person name="Mavrommatis K."/>
            <person name="Ovchinnikova G."/>
            <person name="Pati A."/>
            <person name="Chen A."/>
            <person name="Palaniappan K."/>
            <person name="Land M."/>
            <person name="Hauser L."/>
            <person name="Chang Y.J."/>
            <person name="Jeffries C.C."/>
            <person name="Meincke L."/>
            <person name="Sims D."/>
            <person name="Brettin T."/>
            <person name="Detter J.C."/>
            <person name="Han C."/>
            <person name="Chain P."/>
            <person name="Bristow J."/>
            <person name="Eisen J.A."/>
            <person name="Markowitz V."/>
            <person name="Hugenholtz P."/>
            <person name="Kyrpides N.C."/>
            <person name="Klenk H.P."/>
            <person name="Lucas S."/>
        </authorList>
    </citation>
    <scope>NUCLEOTIDE SEQUENCE [LARGE SCALE GENOMIC DNA]</scope>
    <source>
        <strain evidence="3">DSM 4028 / VKM B-1378 / X</strain>
    </source>
</reference>
<dbReference type="eggNOG" id="COG1216">
    <property type="taxonomic scope" value="Bacteria"/>
</dbReference>
<organism evidence="2 3">
    <name type="scientific">Desulfomicrobium baculatum (strain DSM 4028 / VKM B-1378 / X)</name>
    <name type="common">Desulfovibrio baculatus</name>
    <dbReference type="NCBI Taxonomy" id="525897"/>
    <lineage>
        <taxon>Bacteria</taxon>
        <taxon>Pseudomonadati</taxon>
        <taxon>Thermodesulfobacteriota</taxon>
        <taxon>Desulfovibrionia</taxon>
        <taxon>Desulfovibrionales</taxon>
        <taxon>Desulfomicrobiaceae</taxon>
        <taxon>Desulfomicrobium</taxon>
    </lineage>
</organism>
<dbReference type="Gene3D" id="3.90.550.10">
    <property type="entry name" value="Spore Coat Polysaccharide Biosynthesis Protein SpsA, Chain A"/>
    <property type="match status" value="1"/>
</dbReference>
<dbReference type="InterPro" id="IPR029044">
    <property type="entry name" value="Nucleotide-diphossugar_trans"/>
</dbReference>
<keyword evidence="3" id="KW-1185">Reference proteome</keyword>
<accession>C7LT19</accession>
<dbReference type="OrthoDB" id="9783791at2"/>
<gene>
    <name evidence="2" type="ordered locus">Dbac_0114</name>
</gene>
<dbReference type="PANTHER" id="PTHR43179:SF7">
    <property type="entry name" value="RHAMNOSYLTRANSFERASE WBBL"/>
    <property type="match status" value="1"/>
</dbReference>
<dbReference type="EMBL" id="CP001629">
    <property type="protein sequence ID" value="ACU88243.1"/>
    <property type="molecule type" value="Genomic_DNA"/>
</dbReference>
<dbReference type="AlphaFoldDB" id="C7LT19"/>
<evidence type="ECO:0000313" key="2">
    <source>
        <dbReference type="EMBL" id="ACU88243.1"/>
    </source>
</evidence>
<dbReference type="KEGG" id="dba:Dbac_0114"/>
<proteinExistence type="predicted"/>
<dbReference type="CAZy" id="GT2">
    <property type="family name" value="Glycosyltransferase Family 2"/>
</dbReference>
<dbReference type="SUPFAM" id="SSF53448">
    <property type="entry name" value="Nucleotide-diphospho-sugar transferases"/>
    <property type="match status" value="1"/>
</dbReference>
<sequence>MIMPTQPYRVSIIIPVFNQWEFTSKCLCSLHRHTSEIIEVVVVDNASTDQTREELDALGASLWGDSFRAIHCDRNHGFAHACNLGAKIASSPTLFFLNNDTELTPNWLPPLLQAQSEDASLGGVGPLLLYPGSNLVQHLGIAFLPGAQAEHLYEYFPAKHPVIFEHRHPKAITAAALCMSKKVFMDAGGFFEGYQNGCEDIDLCLTLGAQGYRFRCVPESVVYHHTSQTVGRFDNDQPNSALLLSRHERSLTPDLHRHVVQDGYDIRLNEWLLASVCLSATRSAELVALADGGNPRLCLDMLDQEPLWEEGYDLLAGWLDARQSFQEALHIRTLAAHFHPSKMRYIQMLKAAQKAGKPELAQHALEKLEKIATESKDLHRKAIRRVQWAKSSGEPFWEKLYMGWLSRHER</sequence>
<dbReference type="PANTHER" id="PTHR43179">
    <property type="entry name" value="RHAMNOSYLTRANSFERASE WBBL"/>
    <property type="match status" value="1"/>
</dbReference>
<dbReference type="RefSeq" id="WP_012805328.1">
    <property type="nucleotide sequence ID" value="NC_013173.1"/>
</dbReference>
<dbReference type="HOGENOM" id="CLU_668560_0_0_7"/>
<keyword evidence="2" id="KW-0808">Transferase</keyword>
<dbReference type="GO" id="GO:0016740">
    <property type="term" value="F:transferase activity"/>
    <property type="evidence" value="ECO:0007669"/>
    <property type="project" value="UniProtKB-KW"/>
</dbReference>
<protein>
    <submittedName>
        <fullName evidence="2">Glycosyl transferase family 2</fullName>
    </submittedName>
</protein>
<dbReference type="STRING" id="525897.Dbac_0114"/>
<dbReference type="CDD" id="cd04186">
    <property type="entry name" value="GT_2_like_c"/>
    <property type="match status" value="1"/>
</dbReference>
<evidence type="ECO:0000259" key="1">
    <source>
        <dbReference type="Pfam" id="PF00535"/>
    </source>
</evidence>
<feature type="domain" description="Glycosyltransferase 2-like" evidence="1">
    <location>
        <begin position="11"/>
        <end position="120"/>
    </location>
</feature>